<evidence type="ECO:0000256" key="2">
    <source>
        <dbReference type="PROSITE-ProRule" id="PRU00339"/>
    </source>
</evidence>
<feature type="domain" description="Outer membrane lipoprotein BamD-like" evidence="5">
    <location>
        <begin position="161"/>
        <end position="275"/>
    </location>
</feature>
<keyword evidence="2" id="KW-0802">TPR repeat</keyword>
<evidence type="ECO:0000256" key="1">
    <source>
        <dbReference type="ARBA" id="ARBA00022729"/>
    </source>
</evidence>
<dbReference type="InterPro" id="IPR034706">
    <property type="entry name" value="CpoB"/>
</dbReference>
<name>A0A5C4S8C8_CHLTI</name>
<dbReference type="InterPro" id="IPR039565">
    <property type="entry name" value="BamD-like"/>
</dbReference>
<dbReference type="Gene3D" id="1.25.40.10">
    <property type="entry name" value="Tetratricopeptide repeat domain"/>
    <property type="match status" value="1"/>
</dbReference>
<reference evidence="6 7" key="1">
    <citation type="submission" date="2019-05" db="EMBL/GenBank/DDBJ databases">
        <title>Draft Whole-Genome sequence of the green sulfur bacterium Chlorobaculum thiosulfatiphilum DSM 249.</title>
        <authorList>
            <person name="Meyer T.E."/>
            <person name="Kyndt J.A."/>
        </authorList>
    </citation>
    <scope>NUCLEOTIDE SEQUENCE [LARGE SCALE GENOMIC DNA]</scope>
    <source>
        <strain evidence="6 7">DSM 249</strain>
    </source>
</reference>
<dbReference type="InterPro" id="IPR014162">
    <property type="entry name" value="CpoB_C"/>
</dbReference>
<dbReference type="Pfam" id="PF13525">
    <property type="entry name" value="YfiO"/>
    <property type="match status" value="1"/>
</dbReference>
<dbReference type="GO" id="GO:0051301">
    <property type="term" value="P:cell division"/>
    <property type="evidence" value="ECO:0007669"/>
    <property type="project" value="InterPro"/>
</dbReference>
<sequence>MMKTRRFLFIPVILLSACASQNDMSYVQGEVSQLKQESQVIKQQSAGSYSEITQYREEVASLRGTVDQLQYDYRASMKRLDMEDSLLVRKTNDFESRIARIEQYLGIESDGTGKSLPPRVMPPPPASSTSGSAPGNAADQPKGPSSGAMQGANSPATGEALINEGLIKMKKLDFAGARDNFTAFMTGNPKSPKVADAQFYLAETYYNEKWYEKAILEYQVVIARYTKSLKRPAALYKQGLSFTRIGDEANAKARFKDVVNLYPQSPEAKLAQKSLEKK</sequence>
<evidence type="ECO:0000256" key="3">
    <source>
        <dbReference type="SAM" id="MobiDB-lite"/>
    </source>
</evidence>
<organism evidence="6 7">
    <name type="scientific">Chlorobaculum thiosulfatiphilum</name>
    <name type="common">Chlorobium limicola f.sp. thiosulfatophilum</name>
    <dbReference type="NCBI Taxonomy" id="115852"/>
    <lineage>
        <taxon>Bacteria</taxon>
        <taxon>Pseudomonadati</taxon>
        <taxon>Chlorobiota</taxon>
        <taxon>Chlorobiia</taxon>
        <taxon>Chlorobiales</taxon>
        <taxon>Chlorobiaceae</taxon>
        <taxon>Chlorobaculum</taxon>
    </lineage>
</organism>
<dbReference type="InterPro" id="IPR019734">
    <property type="entry name" value="TPR_rpt"/>
</dbReference>
<dbReference type="HAMAP" id="MF_02066">
    <property type="entry name" value="CpoB"/>
    <property type="match status" value="1"/>
</dbReference>
<comment type="caution">
    <text evidence="6">The sequence shown here is derived from an EMBL/GenBank/DDBJ whole genome shotgun (WGS) entry which is preliminary data.</text>
</comment>
<dbReference type="InterPro" id="IPR011990">
    <property type="entry name" value="TPR-like_helical_dom_sf"/>
</dbReference>
<proteinExistence type="inferred from homology"/>
<dbReference type="AlphaFoldDB" id="A0A5C4S8C8"/>
<feature type="region of interest" description="Disordered" evidence="3">
    <location>
        <begin position="109"/>
        <end position="155"/>
    </location>
</feature>
<dbReference type="PROSITE" id="PS51257">
    <property type="entry name" value="PROKAR_LIPOPROTEIN"/>
    <property type="match status" value="1"/>
</dbReference>
<dbReference type="NCBIfam" id="TIGR02795">
    <property type="entry name" value="tol_pal_ybgF"/>
    <property type="match status" value="1"/>
</dbReference>
<dbReference type="PROSITE" id="PS50005">
    <property type="entry name" value="TPR"/>
    <property type="match status" value="1"/>
</dbReference>
<dbReference type="EMBL" id="VDCH01000008">
    <property type="protein sequence ID" value="TNJ39199.1"/>
    <property type="molecule type" value="Genomic_DNA"/>
</dbReference>
<feature type="chain" id="PRO_5022949200" evidence="4">
    <location>
        <begin position="22"/>
        <end position="278"/>
    </location>
</feature>
<dbReference type="Proteomes" id="UP000308271">
    <property type="component" value="Unassembled WGS sequence"/>
</dbReference>
<dbReference type="OrthoDB" id="9814448at2"/>
<feature type="repeat" description="TPR" evidence="2">
    <location>
        <begin position="232"/>
        <end position="265"/>
    </location>
</feature>
<keyword evidence="1 4" id="KW-0732">Signal</keyword>
<protein>
    <submittedName>
        <fullName evidence="6">Tol-pal system protein YbgF</fullName>
    </submittedName>
</protein>
<accession>A0A5C4S8C8</accession>
<dbReference type="SUPFAM" id="SSF48452">
    <property type="entry name" value="TPR-like"/>
    <property type="match status" value="1"/>
</dbReference>
<evidence type="ECO:0000313" key="6">
    <source>
        <dbReference type="EMBL" id="TNJ39199.1"/>
    </source>
</evidence>
<gene>
    <name evidence="6" type="primary">ybgF</name>
    <name evidence="6" type="ORF">FGF66_05485</name>
</gene>
<evidence type="ECO:0000256" key="4">
    <source>
        <dbReference type="SAM" id="SignalP"/>
    </source>
</evidence>
<feature type="compositionally biased region" description="Low complexity" evidence="3">
    <location>
        <begin position="127"/>
        <end position="138"/>
    </location>
</feature>
<keyword evidence="7" id="KW-1185">Reference proteome</keyword>
<evidence type="ECO:0000259" key="5">
    <source>
        <dbReference type="Pfam" id="PF13525"/>
    </source>
</evidence>
<feature type="signal peptide" evidence="4">
    <location>
        <begin position="1"/>
        <end position="21"/>
    </location>
</feature>
<evidence type="ECO:0000313" key="7">
    <source>
        <dbReference type="Proteomes" id="UP000308271"/>
    </source>
</evidence>